<feature type="transmembrane region" description="Helical" evidence="1">
    <location>
        <begin position="70"/>
        <end position="87"/>
    </location>
</feature>
<dbReference type="Proteomes" id="UP000054047">
    <property type="component" value="Unassembled WGS sequence"/>
</dbReference>
<keyword evidence="3" id="KW-1185">Reference proteome</keyword>
<evidence type="ECO:0000313" key="3">
    <source>
        <dbReference type="Proteomes" id="UP000054047"/>
    </source>
</evidence>
<gene>
    <name evidence="2" type="ORF">ANCDUO_17182</name>
</gene>
<protein>
    <submittedName>
        <fullName evidence="2">Uncharacterized protein</fullName>
    </submittedName>
</protein>
<organism evidence="2 3">
    <name type="scientific">Ancylostoma duodenale</name>
    <dbReference type="NCBI Taxonomy" id="51022"/>
    <lineage>
        <taxon>Eukaryota</taxon>
        <taxon>Metazoa</taxon>
        <taxon>Ecdysozoa</taxon>
        <taxon>Nematoda</taxon>
        <taxon>Chromadorea</taxon>
        <taxon>Rhabditida</taxon>
        <taxon>Rhabditina</taxon>
        <taxon>Rhabditomorpha</taxon>
        <taxon>Strongyloidea</taxon>
        <taxon>Ancylostomatidae</taxon>
        <taxon>Ancylostomatinae</taxon>
        <taxon>Ancylostoma</taxon>
    </lineage>
</organism>
<keyword evidence="1" id="KW-0472">Membrane</keyword>
<reference evidence="2 3" key="1">
    <citation type="submission" date="2013-12" db="EMBL/GenBank/DDBJ databases">
        <title>Draft genome of the parsitic nematode Ancylostoma duodenale.</title>
        <authorList>
            <person name="Mitreva M."/>
        </authorList>
    </citation>
    <scope>NUCLEOTIDE SEQUENCE [LARGE SCALE GENOMIC DNA]</scope>
    <source>
        <strain evidence="2 3">Zhejiang</strain>
    </source>
</reference>
<proteinExistence type="predicted"/>
<keyword evidence="1" id="KW-0812">Transmembrane</keyword>
<keyword evidence="1" id="KW-1133">Transmembrane helix</keyword>
<dbReference type="AlphaFoldDB" id="A0A0C2C8P9"/>
<dbReference type="EMBL" id="KN742958">
    <property type="protein sequence ID" value="KIH52713.1"/>
    <property type="molecule type" value="Genomic_DNA"/>
</dbReference>
<evidence type="ECO:0000313" key="2">
    <source>
        <dbReference type="EMBL" id="KIH52713.1"/>
    </source>
</evidence>
<sequence length="93" mass="10892">MSSALYLSELSKLSTFNKRWSKKEKESTGEKFRSDLTFLPKMQFPKSLSVSLTTRTIRGQDKLRRAKVRSLRITLLLILVYVITWLPNNLLSW</sequence>
<name>A0A0C2C8P9_9BILA</name>
<evidence type="ECO:0000256" key="1">
    <source>
        <dbReference type="SAM" id="Phobius"/>
    </source>
</evidence>
<dbReference type="OrthoDB" id="6435638at2759"/>
<accession>A0A0C2C8P9</accession>